<reference evidence="1" key="1">
    <citation type="submission" date="2022-10" db="EMBL/GenBank/DDBJ databases">
        <title>Complete Genome of Trichothecium roseum strain YXFP-22015, a Plant Pathogen Isolated from Citrus.</title>
        <authorList>
            <person name="Wang Y."/>
            <person name="Zhu L."/>
        </authorList>
    </citation>
    <scope>NUCLEOTIDE SEQUENCE</scope>
    <source>
        <strain evidence="1">YXFP-22015</strain>
    </source>
</reference>
<name>A0ACC0V8M6_9HYPO</name>
<dbReference type="Proteomes" id="UP001163324">
    <property type="component" value="Chromosome 2"/>
</dbReference>
<accession>A0ACC0V8M6</accession>
<evidence type="ECO:0000313" key="1">
    <source>
        <dbReference type="EMBL" id="KAI9902564.1"/>
    </source>
</evidence>
<proteinExistence type="predicted"/>
<organism evidence="1 2">
    <name type="scientific">Trichothecium roseum</name>
    <dbReference type="NCBI Taxonomy" id="47278"/>
    <lineage>
        <taxon>Eukaryota</taxon>
        <taxon>Fungi</taxon>
        <taxon>Dikarya</taxon>
        <taxon>Ascomycota</taxon>
        <taxon>Pezizomycotina</taxon>
        <taxon>Sordariomycetes</taxon>
        <taxon>Hypocreomycetidae</taxon>
        <taxon>Hypocreales</taxon>
        <taxon>Hypocreales incertae sedis</taxon>
        <taxon>Trichothecium</taxon>
    </lineage>
</organism>
<comment type="caution">
    <text evidence="1">The sequence shown here is derived from an EMBL/GenBank/DDBJ whole genome shotgun (WGS) entry which is preliminary data.</text>
</comment>
<sequence>MPTSVIGLTRSVNNYTGTILDQLPEASYRLLHRFSQVAIMGERPVEREMQSSTILRAFANPGFMHVCLMFSACQWAWVTGSMDSVRMPFLYHKAETYNFVRTQLEDTHKCLTGDTMLAISALALSEAAIGDLDASSKHLKGFKLAMERQRSGTSLPQKILKRSRQGIRIGLTEPLVNTADYQPTFLALLFSSIWDISSLPPTEAPKYGWWEETDTPAARTWQSHTKHLNLDYEISRGFDPNQYIPRILNGDPRSSRTCFIATFFYLFSELGDGRLDAMLLGWLLEQLIEDVNRSEEVVKSDPSHGPLWLWCIMFGAATANNGKAANAVEEEHLKCWKQLYADKIKLASHLLEVKSWHVARRFLNQFLGGMDQDLDRGLMELWEEAAGPCHIDDASLINADAIELA</sequence>
<protein>
    <submittedName>
        <fullName evidence="1">Uncharacterized protein</fullName>
    </submittedName>
</protein>
<dbReference type="EMBL" id="CM047941">
    <property type="protein sequence ID" value="KAI9902564.1"/>
    <property type="molecule type" value="Genomic_DNA"/>
</dbReference>
<evidence type="ECO:0000313" key="2">
    <source>
        <dbReference type="Proteomes" id="UP001163324"/>
    </source>
</evidence>
<keyword evidence="2" id="KW-1185">Reference proteome</keyword>
<gene>
    <name evidence="1" type="ORF">N3K66_001916</name>
</gene>